<name>A0A978VEQ2_ZIZJJ</name>
<dbReference type="GO" id="GO:0000444">
    <property type="term" value="C:MIS12/MIND type complex"/>
    <property type="evidence" value="ECO:0007669"/>
    <property type="project" value="TreeGrafter"/>
</dbReference>
<evidence type="ECO:0008006" key="14">
    <source>
        <dbReference type="Google" id="ProtNLM"/>
    </source>
</evidence>
<keyword evidence="7 10" id="KW-0175">Coiled coil</keyword>
<evidence type="ECO:0000256" key="2">
    <source>
        <dbReference type="ARBA" id="ARBA00008643"/>
    </source>
</evidence>
<dbReference type="GO" id="GO:0051301">
    <property type="term" value="P:cell division"/>
    <property type="evidence" value="ECO:0007669"/>
    <property type="project" value="UniProtKB-KW"/>
</dbReference>
<dbReference type="GO" id="GO:0005634">
    <property type="term" value="C:nucleus"/>
    <property type="evidence" value="ECO:0007669"/>
    <property type="project" value="InterPro"/>
</dbReference>
<feature type="coiled-coil region" evidence="10">
    <location>
        <begin position="106"/>
        <end position="133"/>
    </location>
</feature>
<dbReference type="InterPro" id="IPR008685">
    <property type="entry name" value="Centromere_Mis12"/>
</dbReference>
<keyword evidence="3" id="KW-0158">Chromosome</keyword>
<gene>
    <name evidence="12" type="ORF">FEM48_Zijuj05G0120600</name>
</gene>
<evidence type="ECO:0000256" key="6">
    <source>
        <dbReference type="ARBA" id="ARBA00022838"/>
    </source>
</evidence>
<evidence type="ECO:0000256" key="4">
    <source>
        <dbReference type="ARBA" id="ARBA00022618"/>
    </source>
</evidence>
<evidence type="ECO:0000313" key="13">
    <source>
        <dbReference type="Proteomes" id="UP000813462"/>
    </source>
</evidence>
<reference evidence="12" key="1">
    <citation type="journal article" date="2021" name="Front. Plant Sci.">
        <title>Chromosome-Scale Genome Assembly for Chinese Sour Jujube and Insights Into Its Genome Evolution and Domestication Signature.</title>
        <authorList>
            <person name="Shen L.-Y."/>
            <person name="Luo H."/>
            <person name="Wang X.-L."/>
            <person name="Wang X.-M."/>
            <person name="Qiu X.-J."/>
            <person name="Liu H."/>
            <person name="Zhou S.-S."/>
            <person name="Jia K.-H."/>
            <person name="Nie S."/>
            <person name="Bao Y.-T."/>
            <person name="Zhang R.-G."/>
            <person name="Yun Q.-Z."/>
            <person name="Chai Y.-H."/>
            <person name="Lu J.-Y."/>
            <person name="Li Y."/>
            <person name="Zhao S.-W."/>
            <person name="Mao J.-F."/>
            <person name="Jia S.-G."/>
            <person name="Mao Y.-M."/>
        </authorList>
    </citation>
    <scope>NUCLEOTIDE SEQUENCE</scope>
    <source>
        <strain evidence="12">AT0</strain>
        <tissue evidence="12">Leaf</tissue>
    </source>
</reference>
<evidence type="ECO:0000256" key="10">
    <source>
        <dbReference type="SAM" id="Coils"/>
    </source>
</evidence>
<dbReference type="PANTHER" id="PTHR14527">
    <property type="entry name" value="PROTEIN MIS12 HOMOLOG"/>
    <property type="match status" value="1"/>
</dbReference>
<keyword evidence="8" id="KW-0131">Cell cycle</keyword>
<dbReference type="Pfam" id="PF05859">
    <property type="entry name" value="Mis12"/>
    <property type="match status" value="1"/>
</dbReference>
<proteinExistence type="inferred from homology"/>
<comment type="similarity">
    <text evidence="2">Belongs to the mis12 family.</text>
</comment>
<keyword evidence="6" id="KW-0995">Kinetochore</keyword>
<evidence type="ECO:0000256" key="1">
    <source>
        <dbReference type="ARBA" id="ARBA00004629"/>
    </source>
</evidence>
<dbReference type="GO" id="GO:0051382">
    <property type="term" value="P:kinetochore assembly"/>
    <property type="evidence" value="ECO:0007669"/>
    <property type="project" value="TreeGrafter"/>
</dbReference>
<evidence type="ECO:0000256" key="5">
    <source>
        <dbReference type="ARBA" id="ARBA00022776"/>
    </source>
</evidence>
<comment type="caution">
    <text evidence="12">The sequence shown here is derived from an EMBL/GenBank/DDBJ whole genome shotgun (WGS) entry which is preliminary data.</text>
</comment>
<evidence type="ECO:0000256" key="9">
    <source>
        <dbReference type="ARBA" id="ARBA00023328"/>
    </source>
</evidence>
<comment type="subcellular location">
    <subcellularLocation>
        <location evidence="1">Chromosome</location>
        <location evidence="1">Centromere</location>
        <location evidence="1">Kinetochore</location>
    </subcellularLocation>
</comment>
<feature type="region of interest" description="Disordered" evidence="11">
    <location>
        <begin position="175"/>
        <end position="210"/>
    </location>
</feature>
<evidence type="ECO:0000313" key="12">
    <source>
        <dbReference type="EMBL" id="KAH7528841.1"/>
    </source>
</evidence>
<sequence>MEETQSGAVFDSLNLNPQLFVNTVLNAVDDLVDDAFNDFYLQSGVGIIQKMVHSVMDKRLALWEKYCLAHCFDVPEGISLRKNNDSSADSSICQDALSSPDLDADLDSLRNKLTAVVKESAALNKELEALEHQTTFAALLNEAVELYEKNSFQGMLQEMTRTASELRTKLGKFKTRRLEETKHTNTEKLSAPKKDLSMMDYSRGNSSEQL</sequence>
<evidence type="ECO:0000256" key="7">
    <source>
        <dbReference type="ARBA" id="ARBA00023054"/>
    </source>
</evidence>
<keyword evidence="5" id="KW-0498">Mitosis</keyword>
<dbReference type="Proteomes" id="UP000813462">
    <property type="component" value="Unassembled WGS sequence"/>
</dbReference>
<dbReference type="AlphaFoldDB" id="A0A978VEQ2"/>
<keyword evidence="9" id="KW-0137">Centromere</keyword>
<protein>
    <recommendedName>
        <fullName evidence="14">Protein MIS12 homolog</fullName>
    </recommendedName>
</protein>
<dbReference type="PANTHER" id="PTHR14527:SF2">
    <property type="entry name" value="PROTEIN MIS12 HOMOLOG"/>
    <property type="match status" value="1"/>
</dbReference>
<organism evidence="12 13">
    <name type="scientific">Ziziphus jujuba var. spinosa</name>
    <dbReference type="NCBI Taxonomy" id="714518"/>
    <lineage>
        <taxon>Eukaryota</taxon>
        <taxon>Viridiplantae</taxon>
        <taxon>Streptophyta</taxon>
        <taxon>Embryophyta</taxon>
        <taxon>Tracheophyta</taxon>
        <taxon>Spermatophyta</taxon>
        <taxon>Magnoliopsida</taxon>
        <taxon>eudicotyledons</taxon>
        <taxon>Gunneridae</taxon>
        <taxon>Pentapetalae</taxon>
        <taxon>rosids</taxon>
        <taxon>fabids</taxon>
        <taxon>Rosales</taxon>
        <taxon>Rhamnaceae</taxon>
        <taxon>Paliureae</taxon>
        <taxon>Ziziphus</taxon>
    </lineage>
</organism>
<evidence type="ECO:0000256" key="3">
    <source>
        <dbReference type="ARBA" id="ARBA00022454"/>
    </source>
</evidence>
<feature type="compositionally biased region" description="Basic and acidic residues" evidence="11">
    <location>
        <begin position="176"/>
        <end position="197"/>
    </location>
</feature>
<dbReference type="EMBL" id="JAEACU010000005">
    <property type="protein sequence ID" value="KAH7528841.1"/>
    <property type="molecule type" value="Genomic_DNA"/>
</dbReference>
<accession>A0A978VEQ2</accession>
<evidence type="ECO:0000256" key="8">
    <source>
        <dbReference type="ARBA" id="ARBA00023306"/>
    </source>
</evidence>
<dbReference type="GO" id="GO:0000070">
    <property type="term" value="P:mitotic sister chromatid segregation"/>
    <property type="evidence" value="ECO:0007669"/>
    <property type="project" value="TreeGrafter"/>
</dbReference>
<keyword evidence="4" id="KW-0132">Cell division</keyword>
<evidence type="ECO:0000256" key="11">
    <source>
        <dbReference type="SAM" id="MobiDB-lite"/>
    </source>
</evidence>